<feature type="transmembrane region" description="Helical" evidence="1">
    <location>
        <begin position="12"/>
        <end position="41"/>
    </location>
</feature>
<protein>
    <recommendedName>
        <fullName evidence="4">Phage holin family protein</fullName>
    </recommendedName>
</protein>
<name>A0A2M6YBY2_9BACT</name>
<dbReference type="AlphaFoldDB" id="A0A2M6YBY2"/>
<dbReference type="Pfam" id="PF04020">
    <property type="entry name" value="Phage_holin_4_2"/>
    <property type="match status" value="1"/>
</dbReference>
<gene>
    <name evidence="2" type="ORF">COT12_02420</name>
</gene>
<evidence type="ECO:0000256" key="1">
    <source>
        <dbReference type="SAM" id="Phobius"/>
    </source>
</evidence>
<keyword evidence="1" id="KW-1133">Transmembrane helix</keyword>
<evidence type="ECO:0008006" key="4">
    <source>
        <dbReference type="Google" id="ProtNLM"/>
    </source>
</evidence>
<feature type="transmembrane region" description="Helical" evidence="1">
    <location>
        <begin position="88"/>
        <end position="109"/>
    </location>
</feature>
<sequence length="125" mass="14220">MWFLRWLLNTFILMFVAYIVPGVSFSGFWSALITSAIFGLINAIIRPLMIILTLPINIITLGLFTLIVNALMFWLASTIVKGFEVTGFAAAFWGALAYWIIIVVINYLFEDRPTKIKVKSRGKRK</sequence>
<organism evidence="2 3">
    <name type="scientific">Candidatus Berkelbacteria bacterium CG08_land_8_20_14_0_20_39_8</name>
    <dbReference type="NCBI Taxonomy" id="1974511"/>
    <lineage>
        <taxon>Bacteria</taxon>
        <taxon>Candidatus Berkelbacteria</taxon>
    </lineage>
</organism>
<keyword evidence="1" id="KW-0472">Membrane</keyword>
<keyword evidence="1" id="KW-0812">Transmembrane</keyword>
<dbReference type="EMBL" id="PEXI01000076">
    <property type="protein sequence ID" value="PIU24184.1"/>
    <property type="molecule type" value="Genomic_DNA"/>
</dbReference>
<comment type="caution">
    <text evidence="2">The sequence shown here is derived from an EMBL/GenBank/DDBJ whole genome shotgun (WGS) entry which is preliminary data.</text>
</comment>
<dbReference type="PANTHER" id="PTHR37309:SF1">
    <property type="entry name" value="SLR0284 PROTEIN"/>
    <property type="match status" value="1"/>
</dbReference>
<dbReference type="Proteomes" id="UP000229896">
    <property type="component" value="Unassembled WGS sequence"/>
</dbReference>
<dbReference type="PANTHER" id="PTHR37309">
    <property type="entry name" value="SLR0284 PROTEIN"/>
    <property type="match status" value="1"/>
</dbReference>
<feature type="transmembrane region" description="Helical" evidence="1">
    <location>
        <begin position="48"/>
        <end position="76"/>
    </location>
</feature>
<evidence type="ECO:0000313" key="3">
    <source>
        <dbReference type="Proteomes" id="UP000229896"/>
    </source>
</evidence>
<accession>A0A2M6YBY2</accession>
<reference evidence="3" key="1">
    <citation type="submission" date="2017-09" db="EMBL/GenBank/DDBJ databases">
        <title>Depth-based differentiation of microbial function through sediment-hosted aquifers and enrichment of novel symbionts in the deep terrestrial subsurface.</title>
        <authorList>
            <person name="Probst A.J."/>
            <person name="Ladd B."/>
            <person name="Jarett J.K."/>
            <person name="Geller-Mcgrath D.E."/>
            <person name="Sieber C.M.K."/>
            <person name="Emerson J.B."/>
            <person name="Anantharaman K."/>
            <person name="Thomas B.C."/>
            <person name="Malmstrom R."/>
            <person name="Stieglmeier M."/>
            <person name="Klingl A."/>
            <person name="Woyke T."/>
            <person name="Ryan C.M."/>
            <person name="Banfield J.F."/>
        </authorList>
    </citation>
    <scope>NUCLEOTIDE SEQUENCE [LARGE SCALE GENOMIC DNA]</scope>
</reference>
<dbReference type="InterPro" id="IPR007165">
    <property type="entry name" value="Phage_holin_4_2"/>
</dbReference>
<evidence type="ECO:0000313" key="2">
    <source>
        <dbReference type="EMBL" id="PIU24184.1"/>
    </source>
</evidence>
<proteinExistence type="predicted"/>